<feature type="domain" description="Protein kinase" evidence="2">
    <location>
        <begin position="1"/>
        <end position="132"/>
    </location>
</feature>
<dbReference type="Gene3D" id="1.10.510.10">
    <property type="entry name" value="Transferase(Phosphotransferase) domain 1"/>
    <property type="match status" value="1"/>
</dbReference>
<organism evidence="3">
    <name type="scientific">hydrothermal vent metagenome</name>
    <dbReference type="NCBI Taxonomy" id="652676"/>
    <lineage>
        <taxon>unclassified sequences</taxon>
        <taxon>metagenomes</taxon>
        <taxon>ecological metagenomes</taxon>
    </lineage>
</organism>
<keyword evidence="1" id="KW-1133">Transmembrane helix</keyword>
<dbReference type="GO" id="GO:0004674">
    <property type="term" value="F:protein serine/threonine kinase activity"/>
    <property type="evidence" value="ECO:0007669"/>
    <property type="project" value="UniProtKB-KW"/>
</dbReference>
<evidence type="ECO:0000256" key="1">
    <source>
        <dbReference type="SAM" id="Phobius"/>
    </source>
</evidence>
<sequence length="164" mass="18926">MVSERDGKHVFKVIDFGSITELYSINSTAGTPSYLAPERFTGSSINESSEIFSIGVTLYEALTQKFPYGEIEPFQQPIFKTAISTTKLNKNIHDWLNSVIFRSIEPNSEKRYKNYSEMLFELSNPNRVKPYFDSTKPLIKRNPELFYKIEFIIILAICVFICLE</sequence>
<dbReference type="PANTHER" id="PTHR44167">
    <property type="entry name" value="OVARIAN-SPECIFIC SERINE/THREONINE-PROTEIN KINASE LOK-RELATED"/>
    <property type="match status" value="1"/>
</dbReference>
<keyword evidence="1" id="KW-0472">Membrane</keyword>
<keyword evidence="3" id="KW-0808">Transferase</keyword>
<protein>
    <submittedName>
        <fullName evidence="3">Serine/threonine protein kinase</fullName>
    </submittedName>
</protein>
<gene>
    <name evidence="3" type="ORF">MNB_SV-13-1381</name>
</gene>
<keyword evidence="3" id="KW-0723">Serine/threonine-protein kinase</keyword>
<dbReference type="InterPro" id="IPR000719">
    <property type="entry name" value="Prot_kinase_dom"/>
</dbReference>
<accession>A0A1W1CYU3</accession>
<dbReference type="PANTHER" id="PTHR44167:SF24">
    <property type="entry name" value="SERINE_THREONINE-PROTEIN KINASE CHK2"/>
    <property type="match status" value="1"/>
</dbReference>
<dbReference type="EMBL" id="FPHM01000177">
    <property type="protein sequence ID" value="SFV70885.1"/>
    <property type="molecule type" value="Genomic_DNA"/>
</dbReference>
<proteinExistence type="predicted"/>
<keyword evidence="3" id="KW-0418">Kinase</keyword>
<dbReference type="InterPro" id="IPR011009">
    <property type="entry name" value="Kinase-like_dom_sf"/>
</dbReference>
<reference evidence="3" key="1">
    <citation type="submission" date="2016-10" db="EMBL/GenBank/DDBJ databases">
        <authorList>
            <person name="de Groot N.N."/>
        </authorList>
    </citation>
    <scope>NUCLEOTIDE SEQUENCE</scope>
</reference>
<evidence type="ECO:0000313" key="3">
    <source>
        <dbReference type="EMBL" id="SFV70885.1"/>
    </source>
</evidence>
<dbReference type="Pfam" id="PF00069">
    <property type="entry name" value="Pkinase"/>
    <property type="match status" value="1"/>
</dbReference>
<evidence type="ECO:0000259" key="2">
    <source>
        <dbReference type="PROSITE" id="PS50011"/>
    </source>
</evidence>
<dbReference type="SUPFAM" id="SSF56112">
    <property type="entry name" value="Protein kinase-like (PK-like)"/>
    <property type="match status" value="1"/>
</dbReference>
<dbReference type="AlphaFoldDB" id="A0A1W1CYU3"/>
<name>A0A1W1CYU3_9ZZZZ</name>
<dbReference type="GO" id="GO:0044773">
    <property type="term" value="P:mitotic DNA damage checkpoint signaling"/>
    <property type="evidence" value="ECO:0007669"/>
    <property type="project" value="TreeGrafter"/>
</dbReference>
<dbReference type="GO" id="GO:0005524">
    <property type="term" value="F:ATP binding"/>
    <property type="evidence" value="ECO:0007669"/>
    <property type="project" value="InterPro"/>
</dbReference>
<dbReference type="GO" id="GO:0005634">
    <property type="term" value="C:nucleus"/>
    <property type="evidence" value="ECO:0007669"/>
    <property type="project" value="TreeGrafter"/>
</dbReference>
<keyword evidence="1" id="KW-0812">Transmembrane</keyword>
<feature type="transmembrane region" description="Helical" evidence="1">
    <location>
        <begin position="145"/>
        <end position="163"/>
    </location>
</feature>
<dbReference type="GO" id="GO:0005737">
    <property type="term" value="C:cytoplasm"/>
    <property type="evidence" value="ECO:0007669"/>
    <property type="project" value="TreeGrafter"/>
</dbReference>
<dbReference type="PROSITE" id="PS50011">
    <property type="entry name" value="PROTEIN_KINASE_DOM"/>
    <property type="match status" value="1"/>
</dbReference>